<dbReference type="Proteomes" id="UP000226192">
    <property type="component" value="Unassembled WGS sequence"/>
</dbReference>
<name>A0A2C5Y286_9HYPO</name>
<evidence type="ECO:0000256" key="1">
    <source>
        <dbReference type="SAM" id="MobiDB-lite"/>
    </source>
</evidence>
<dbReference type="AlphaFoldDB" id="A0A2C5Y286"/>
<feature type="compositionally biased region" description="Basic and acidic residues" evidence="1">
    <location>
        <begin position="110"/>
        <end position="119"/>
    </location>
</feature>
<dbReference type="GO" id="GO:0032543">
    <property type="term" value="P:mitochondrial translation"/>
    <property type="evidence" value="ECO:0007669"/>
    <property type="project" value="InterPro"/>
</dbReference>
<dbReference type="Pfam" id="PF21492">
    <property type="entry name" value="bL31_N"/>
    <property type="match status" value="1"/>
</dbReference>
<dbReference type="OrthoDB" id="5587740at2759"/>
<proteinExistence type="predicted"/>
<gene>
    <name evidence="3" type="ORF">CDD81_957</name>
</gene>
<keyword evidence="4" id="KW-1185">Reference proteome</keyword>
<evidence type="ECO:0000259" key="2">
    <source>
        <dbReference type="Pfam" id="PF21492"/>
    </source>
</evidence>
<evidence type="ECO:0000313" key="4">
    <source>
        <dbReference type="Proteomes" id="UP000226192"/>
    </source>
</evidence>
<accession>A0A2C5Y286</accession>
<feature type="domain" description="Ribosomal protein bL31m N-terminal" evidence="2">
    <location>
        <begin position="35"/>
        <end position="78"/>
    </location>
</feature>
<dbReference type="InterPro" id="IPR034600">
    <property type="entry name" value="Ribosomal_bL31m"/>
</dbReference>
<dbReference type="InterPro" id="IPR048874">
    <property type="entry name" value="Ribosomal_bL31m_N"/>
</dbReference>
<protein>
    <recommendedName>
        <fullName evidence="2">Ribosomal protein bL31m N-terminal domain-containing protein</fullName>
    </recommendedName>
</protein>
<comment type="caution">
    <text evidence="3">The sequence shown here is derived from an EMBL/GenBank/DDBJ whole genome shotgun (WGS) entry which is preliminary data.</text>
</comment>
<dbReference type="STRING" id="1399860.A0A2C5Y286"/>
<dbReference type="GO" id="GO:0005762">
    <property type="term" value="C:mitochondrial large ribosomal subunit"/>
    <property type="evidence" value="ECO:0007669"/>
    <property type="project" value="InterPro"/>
</dbReference>
<sequence length="147" mass="16724">MALSLSSSRIIPSSLPRITVFKTSLRHATIIPRARRPYTFTQLVRLSDGSTYTVRTTSPLPLYRSIKDTCNTVLWQPSDYAMRNIEQDDAGKLAMFRQRFGRGFDLSVSKDAKMDSTSKDDEEAEEDNFSSLFTDYAKSPETPKKKK</sequence>
<evidence type="ECO:0000313" key="3">
    <source>
        <dbReference type="EMBL" id="PHH60991.1"/>
    </source>
</evidence>
<dbReference type="Gene3D" id="6.20.130.10">
    <property type="match status" value="1"/>
</dbReference>
<dbReference type="PANTHER" id="PTHR28174">
    <property type="entry name" value="54S RIBOSOMAL PROTEIN L36, MITOCHONDRIAL"/>
    <property type="match status" value="1"/>
</dbReference>
<feature type="region of interest" description="Disordered" evidence="1">
    <location>
        <begin position="110"/>
        <end position="147"/>
    </location>
</feature>
<dbReference type="EMBL" id="NJET01000120">
    <property type="protein sequence ID" value="PHH60991.1"/>
    <property type="molecule type" value="Genomic_DNA"/>
</dbReference>
<dbReference type="GO" id="GO:0003735">
    <property type="term" value="F:structural constituent of ribosome"/>
    <property type="evidence" value="ECO:0007669"/>
    <property type="project" value="InterPro"/>
</dbReference>
<dbReference type="PANTHER" id="PTHR28174:SF1">
    <property type="entry name" value="LARGE RIBOSOMAL SUBUNIT PROTEIN BL31M"/>
    <property type="match status" value="1"/>
</dbReference>
<organism evidence="3 4">
    <name type="scientific">Ophiocordyceps australis</name>
    <dbReference type="NCBI Taxonomy" id="1399860"/>
    <lineage>
        <taxon>Eukaryota</taxon>
        <taxon>Fungi</taxon>
        <taxon>Dikarya</taxon>
        <taxon>Ascomycota</taxon>
        <taxon>Pezizomycotina</taxon>
        <taxon>Sordariomycetes</taxon>
        <taxon>Hypocreomycetidae</taxon>
        <taxon>Hypocreales</taxon>
        <taxon>Ophiocordycipitaceae</taxon>
        <taxon>Ophiocordyceps</taxon>
    </lineage>
</organism>
<reference evidence="3 4" key="1">
    <citation type="submission" date="2017-06" db="EMBL/GenBank/DDBJ databases">
        <title>Ant-infecting Ophiocordyceps genomes reveal a high diversity of potential behavioral manipulation genes and a possible major role for enterotoxins.</title>
        <authorList>
            <person name="De Bekker C."/>
            <person name="Evans H.C."/>
            <person name="Brachmann A."/>
            <person name="Hughes D.P."/>
        </authorList>
    </citation>
    <scope>NUCLEOTIDE SEQUENCE [LARGE SCALE GENOMIC DNA]</scope>
    <source>
        <strain evidence="3 4">Map64</strain>
    </source>
</reference>